<dbReference type="RefSeq" id="WP_296946806.1">
    <property type="nucleotide sequence ID" value="NZ_LT599021.1"/>
</dbReference>
<accession>A0A212J136</accession>
<evidence type="ECO:0008006" key="2">
    <source>
        <dbReference type="Google" id="ProtNLM"/>
    </source>
</evidence>
<evidence type="ECO:0000313" key="1">
    <source>
        <dbReference type="EMBL" id="SBV93169.1"/>
    </source>
</evidence>
<name>A0A212J136_9BACT</name>
<gene>
    <name evidence="1" type="ORF">KL86DYS2_10493</name>
</gene>
<proteinExistence type="predicted"/>
<reference evidence="1" key="1">
    <citation type="submission" date="2016-04" db="EMBL/GenBank/DDBJ databases">
        <authorList>
            <person name="Evans L.H."/>
            <person name="Alamgir A."/>
            <person name="Owens N."/>
            <person name="Weber N.D."/>
            <person name="Virtaneva K."/>
            <person name="Barbian K."/>
            <person name="Babar A."/>
            <person name="Rosenke K."/>
        </authorList>
    </citation>
    <scope>NUCLEOTIDE SEQUENCE</scope>
    <source>
        <strain evidence="1">86-2</strain>
    </source>
</reference>
<sequence>MATSNKSVKEINTDAFIYVGDEIVYLESFYTPQQTEKILGLSKASIGRRMNEGLLVRSGSARNMLFKGQHIIDYLNNKYI</sequence>
<dbReference type="EMBL" id="FLUL01000001">
    <property type="protein sequence ID" value="SBV93169.1"/>
    <property type="molecule type" value="Genomic_DNA"/>
</dbReference>
<organism evidence="1">
    <name type="scientific">uncultured Dysgonomonas sp</name>
    <dbReference type="NCBI Taxonomy" id="206096"/>
    <lineage>
        <taxon>Bacteria</taxon>
        <taxon>Pseudomonadati</taxon>
        <taxon>Bacteroidota</taxon>
        <taxon>Bacteroidia</taxon>
        <taxon>Bacteroidales</taxon>
        <taxon>Dysgonomonadaceae</taxon>
        <taxon>Dysgonomonas</taxon>
        <taxon>environmental samples</taxon>
    </lineage>
</organism>
<protein>
    <recommendedName>
        <fullName evidence="2">Helix-turn-helix domain-containing protein</fullName>
    </recommendedName>
</protein>
<dbReference type="AlphaFoldDB" id="A0A212J136"/>